<accession>A0A5S9IQP8</accession>
<dbReference type="RefSeq" id="WP_151970048.1">
    <property type="nucleotide sequence ID" value="NZ_AP019860.1"/>
</dbReference>
<dbReference type="EMBL" id="AP019860">
    <property type="protein sequence ID" value="BBM85967.1"/>
    <property type="molecule type" value="Genomic_DNA"/>
</dbReference>
<dbReference type="AlphaFoldDB" id="A0A5S9IQP8"/>
<keyword evidence="2" id="KW-1185">Reference proteome</keyword>
<evidence type="ECO:0000313" key="1">
    <source>
        <dbReference type="EMBL" id="BBM85967.1"/>
    </source>
</evidence>
<reference evidence="1 2" key="1">
    <citation type="submission" date="2019-08" db="EMBL/GenBank/DDBJ databases">
        <title>Complete genome sequence of Candidatus Uab amorphum.</title>
        <authorList>
            <person name="Shiratori T."/>
            <person name="Suzuki S."/>
            <person name="Kakizawa Y."/>
            <person name="Ishida K."/>
        </authorList>
    </citation>
    <scope>NUCLEOTIDE SEQUENCE [LARGE SCALE GENOMIC DNA]</scope>
    <source>
        <strain evidence="1 2">SRT547</strain>
    </source>
</reference>
<dbReference type="Proteomes" id="UP000326354">
    <property type="component" value="Chromosome"/>
</dbReference>
<name>A0A5S9IQP8_UABAM</name>
<proteinExistence type="predicted"/>
<sequence>MNIGKLIVVIILFTTWTYTQNFDAVERKLGEAVAEGHLSLDQAAAMMKTLREMASDKHHNAEEKIGAWIDSVGKKIKAAAMKGEISEKEAWEKWQHFKEHELAPKLKMAVAKGVVREKWAQELWHGIEKAEISEKLKAAVAKGEMTEQQAWEKWKEINKQDNKHHEIIHHYKRLGVSMQEMGNIKKSLGDAGVTNEQMEGAMRGILRTVHEMKSEGEKYEMDLGVAKFLRGEIKLSNKQIEMVQNIARRILHRVMKQQQKK</sequence>
<dbReference type="KEGG" id="uam:UABAM_04353"/>
<dbReference type="OrthoDB" id="267142at2"/>
<evidence type="ECO:0000313" key="2">
    <source>
        <dbReference type="Proteomes" id="UP000326354"/>
    </source>
</evidence>
<organism evidence="1 2">
    <name type="scientific">Uabimicrobium amorphum</name>
    <dbReference type="NCBI Taxonomy" id="2596890"/>
    <lineage>
        <taxon>Bacteria</taxon>
        <taxon>Pseudomonadati</taxon>
        <taxon>Planctomycetota</taxon>
        <taxon>Candidatus Uabimicrobiia</taxon>
        <taxon>Candidatus Uabimicrobiales</taxon>
        <taxon>Candidatus Uabimicrobiaceae</taxon>
        <taxon>Candidatus Uabimicrobium</taxon>
    </lineage>
</organism>
<protein>
    <submittedName>
        <fullName evidence="1">Uncharacterized protein</fullName>
    </submittedName>
</protein>
<gene>
    <name evidence="1" type="ORF">UABAM_04353</name>
</gene>